<gene>
    <name evidence="2" type="ORF">Aca07nite_62790</name>
</gene>
<evidence type="ECO:0000256" key="1">
    <source>
        <dbReference type="SAM" id="MobiDB-lite"/>
    </source>
</evidence>
<organism evidence="2">
    <name type="scientific">Actinoplanes campanulatus</name>
    <dbReference type="NCBI Taxonomy" id="113559"/>
    <lineage>
        <taxon>Bacteria</taxon>
        <taxon>Bacillati</taxon>
        <taxon>Actinomycetota</taxon>
        <taxon>Actinomycetes</taxon>
        <taxon>Micromonosporales</taxon>
        <taxon>Micromonosporaceae</taxon>
        <taxon>Actinoplanes</taxon>
    </lineage>
</organism>
<protein>
    <submittedName>
        <fullName evidence="2">Uncharacterized protein</fullName>
    </submittedName>
</protein>
<dbReference type="EMBL" id="BOMF01000113">
    <property type="protein sequence ID" value="GID49004.1"/>
    <property type="molecule type" value="Genomic_DNA"/>
</dbReference>
<feature type="region of interest" description="Disordered" evidence="1">
    <location>
        <begin position="1"/>
        <end position="61"/>
    </location>
</feature>
<proteinExistence type="predicted"/>
<sequence length="83" mass="8485">MSIAAADAADAVTATAPPAASRTIAARAPRHLLRRARGDVMGGSPKTSGMYGESSPDTGELNCRSVAMRDTGSCLKGVVRPNQ</sequence>
<name>A0ABQ3WS42_9ACTN</name>
<feature type="compositionally biased region" description="Low complexity" evidence="1">
    <location>
        <begin position="1"/>
        <end position="27"/>
    </location>
</feature>
<comment type="caution">
    <text evidence="2">The sequence shown here is derived from an EMBL/GenBank/DDBJ whole genome shotgun (WGS) entry which is preliminary data.</text>
</comment>
<evidence type="ECO:0000313" key="2">
    <source>
        <dbReference type="EMBL" id="GID49004.1"/>
    </source>
</evidence>
<reference evidence="2" key="1">
    <citation type="submission" date="2021-01" db="EMBL/GenBank/DDBJ databases">
        <title>Whole genome shotgun sequence of Actinoplanes capillaceus NBRC 16408.</title>
        <authorList>
            <person name="Komaki H."/>
            <person name="Tamura T."/>
        </authorList>
    </citation>
    <scope>NUCLEOTIDE SEQUENCE [LARGE SCALE GENOMIC DNA]</scope>
    <source>
        <strain evidence="2">NBRC 16408</strain>
    </source>
</reference>
<accession>A0ABQ3WS42</accession>